<evidence type="ECO:0000256" key="4">
    <source>
        <dbReference type="ARBA" id="ARBA00022490"/>
    </source>
</evidence>
<dbReference type="NCBIfam" id="NF002995">
    <property type="entry name" value="PRK03759.1"/>
    <property type="match status" value="1"/>
</dbReference>
<evidence type="ECO:0000313" key="16">
    <source>
        <dbReference type="Proteomes" id="UP000271380"/>
    </source>
</evidence>
<dbReference type="STRING" id="35755.UL82_03635"/>
<evidence type="ECO:0000259" key="12">
    <source>
        <dbReference type="PROSITE" id="PS51462"/>
    </source>
</evidence>
<evidence type="ECO:0000256" key="6">
    <source>
        <dbReference type="ARBA" id="ARBA00022842"/>
    </source>
</evidence>
<dbReference type="NCBIfam" id="TIGR02150">
    <property type="entry name" value="IPP_isom_1"/>
    <property type="match status" value="1"/>
</dbReference>
<dbReference type="GO" id="GO:0004452">
    <property type="term" value="F:isopentenyl-diphosphate delta-isomerase activity"/>
    <property type="evidence" value="ECO:0007669"/>
    <property type="project" value="UniProtKB-UniRule"/>
</dbReference>
<dbReference type="Proteomes" id="UP000033457">
    <property type="component" value="Chromosome"/>
</dbReference>
<comment type="pathway">
    <text evidence="1 10">Isoprenoid biosynthesis; dimethylallyl diphosphate biosynthesis; dimethylallyl diphosphate from isopentenyl diphosphate: step 1/1.</text>
</comment>
<dbReference type="PIRSF" id="PIRSF018427">
    <property type="entry name" value="Isopntndiph_ism"/>
    <property type="match status" value="1"/>
</dbReference>
<dbReference type="KEGG" id="cku:UL82_03635"/>
<evidence type="ECO:0000256" key="11">
    <source>
        <dbReference type="PIRSR" id="PIRSR018427-1"/>
    </source>
</evidence>
<dbReference type="OrthoDB" id="9809458at2"/>
<comment type="subcellular location">
    <subcellularLocation>
        <location evidence="10">Cytoplasm</location>
    </subcellularLocation>
</comment>
<keyword evidence="7 10" id="KW-0464">Manganese</keyword>
<dbReference type="GO" id="GO:0046872">
    <property type="term" value="F:metal ion binding"/>
    <property type="evidence" value="ECO:0007669"/>
    <property type="project" value="UniProtKB-KW"/>
</dbReference>
<gene>
    <name evidence="10 13" type="primary">idi</name>
    <name evidence="14" type="ORF">NCTC949_01291</name>
    <name evidence="13" type="ORF">UL82_03635</name>
</gene>
<evidence type="ECO:0000256" key="8">
    <source>
        <dbReference type="ARBA" id="ARBA00023229"/>
    </source>
</evidence>
<feature type="binding site" evidence="10">
    <location>
        <position position="87"/>
    </location>
    <ligand>
        <name>Mg(2+)</name>
        <dbReference type="ChEBI" id="CHEBI:18420"/>
    </ligand>
</feature>
<proteinExistence type="inferred from homology"/>
<dbReference type="HAMAP" id="MF_00202">
    <property type="entry name" value="Idi"/>
    <property type="match status" value="1"/>
</dbReference>
<reference evidence="14 16" key="2">
    <citation type="submission" date="2018-12" db="EMBL/GenBank/DDBJ databases">
        <authorList>
            <consortium name="Pathogen Informatics"/>
        </authorList>
    </citation>
    <scope>NUCLEOTIDE SEQUENCE [LARGE SCALE GENOMIC DNA]</scope>
    <source>
        <strain evidence="14 16">NCTC949</strain>
    </source>
</reference>
<reference evidence="13 15" key="1">
    <citation type="journal article" date="2015" name="Genome Announc.">
        <title>Complete Genome Sequence of Corynebacterium kutscheri DSM 20755, a Corynebacterial Type Strain with Remarkably Low G+C Content of Chromosomal DNA.</title>
        <authorList>
            <person name="Ruckert C."/>
            <person name="Albersmeier A."/>
            <person name="Winkler A."/>
            <person name="Tauch A."/>
        </authorList>
    </citation>
    <scope>NUCLEOTIDE SEQUENCE [LARGE SCALE GENOMIC DNA]</scope>
    <source>
        <strain evidence="13 15">DSM 20755</strain>
    </source>
</reference>
<feature type="binding site" evidence="10">
    <location>
        <position position="119"/>
    </location>
    <ligand>
        <name>Mn(2+)</name>
        <dbReference type="ChEBI" id="CHEBI:29035"/>
    </ligand>
</feature>
<comment type="cofactor">
    <cofactor evidence="10">
        <name>Mn(2+)</name>
        <dbReference type="ChEBI" id="CHEBI:29035"/>
    </cofactor>
    <text evidence="10">Binds 1 Mn(2+) ion per subunit.</text>
</comment>
<evidence type="ECO:0000256" key="3">
    <source>
        <dbReference type="ARBA" id="ARBA00012057"/>
    </source>
</evidence>
<evidence type="ECO:0000256" key="5">
    <source>
        <dbReference type="ARBA" id="ARBA00022723"/>
    </source>
</evidence>
<comment type="cofactor">
    <cofactor evidence="10">
        <name>Mg(2+)</name>
        <dbReference type="ChEBI" id="CHEBI:18420"/>
    </cofactor>
    <text evidence="10">Binds 1 Mg(2+) ion per subunit. The magnesium ion binds only when substrate is bound.</text>
</comment>
<comment type="catalytic activity">
    <reaction evidence="10">
        <text>isopentenyl diphosphate = dimethylallyl diphosphate</text>
        <dbReference type="Rhea" id="RHEA:23284"/>
        <dbReference type="ChEBI" id="CHEBI:57623"/>
        <dbReference type="ChEBI" id="CHEBI:128769"/>
        <dbReference type="EC" id="5.3.3.2"/>
    </reaction>
</comment>
<dbReference type="InterPro" id="IPR000086">
    <property type="entry name" value="NUDIX_hydrolase_dom"/>
</dbReference>
<dbReference type="PANTHER" id="PTHR10885">
    <property type="entry name" value="ISOPENTENYL-DIPHOSPHATE DELTA-ISOMERASE"/>
    <property type="match status" value="1"/>
</dbReference>
<accession>A0A0F6TD48</accession>
<keyword evidence="5 10" id="KW-0479">Metal-binding</keyword>
<protein>
    <recommendedName>
        <fullName evidence="3 10">Isopentenyl-diphosphate Delta-isomerase</fullName>
        <shortName evidence="10">IPP isomerase</shortName>
        <ecNumber evidence="3 10">5.3.3.2</ecNumber>
    </recommendedName>
    <alternativeName>
        <fullName evidence="10">IPP:DMAPP isomerase</fullName>
    </alternativeName>
    <alternativeName>
        <fullName evidence="10">Isopentenyl pyrophosphate isomerase</fullName>
    </alternativeName>
</protein>
<feature type="binding site" evidence="10">
    <location>
        <position position="32"/>
    </location>
    <ligand>
        <name>Mn(2+)</name>
        <dbReference type="ChEBI" id="CHEBI:29035"/>
    </ligand>
</feature>
<dbReference type="HOGENOM" id="CLU_060552_2_0_11"/>
<dbReference type="InterPro" id="IPR015797">
    <property type="entry name" value="NUDIX_hydrolase-like_dom_sf"/>
</dbReference>
<feature type="binding site" evidence="10">
    <location>
        <position position="117"/>
    </location>
    <ligand>
        <name>Mn(2+)</name>
        <dbReference type="ChEBI" id="CHEBI:29035"/>
    </ligand>
</feature>
<keyword evidence="4 10" id="KW-0963">Cytoplasm</keyword>
<dbReference type="CDD" id="cd02885">
    <property type="entry name" value="NUDIX_IPP_Isomerase"/>
    <property type="match status" value="1"/>
</dbReference>
<keyword evidence="15" id="KW-1185">Reference proteome</keyword>
<comment type="similarity">
    <text evidence="2 10">Belongs to the IPP isomerase type 1 family.</text>
</comment>
<keyword evidence="9 10" id="KW-0413">Isomerase</keyword>
<dbReference type="UniPathway" id="UPA00059">
    <property type="reaction ID" value="UER00104"/>
</dbReference>
<evidence type="ECO:0000313" key="13">
    <source>
        <dbReference type="EMBL" id="AKE40934.1"/>
    </source>
</evidence>
<keyword evidence="6 10" id="KW-0460">Magnesium</keyword>
<dbReference type="GO" id="GO:0008299">
    <property type="term" value="P:isoprenoid biosynthetic process"/>
    <property type="evidence" value="ECO:0007669"/>
    <property type="project" value="UniProtKB-UniRule"/>
</dbReference>
<evidence type="ECO:0000313" key="15">
    <source>
        <dbReference type="Proteomes" id="UP000033457"/>
    </source>
</evidence>
<evidence type="ECO:0000256" key="10">
    <source>
        <dbReference type="HAMAP-Rule" id="MF_00202"/>
    </source>
</evidence>
<dbReference type="EMBL" id="CP011312">
    <property type="protein sequence ID" value="AKE40934.1"/>
    <property type="molecule type" value="Genomic_DNA"/>
</dbReference>
<dbReference type="GO" id="GO:0005737">
    <property type="term" value="C:cytoplasm"/>
    <property type="evidence" value="ECO:0007669"/>
    <property type="project" value="UniProtKB-SubCell"/>
</dbReference>
<sequence>MTTELVVIVDDEGNPVGTQPKHLVHTGDTPLHLAFSCYVLSLDGELLITRRALHKLTWPGVWTNSACGHLQPGERAIDALKRRVPHEIGVDPARLHDIDVVLPDFRYYATDSRGIVENELCPVFIARIDTKEINPATTEVDSFFWAAPQAVYAAVDATPSVFSPWMVKQLGQEKLRRALG</sequence>
<evidence type="ECO:0000313" key="14">
    <source>
        <dbReference type="EMBL" id="VEH06757.1"/>
    </source>
</evidence>
<evidence type="ECO:0000256" key="1">
    <source>
        <dbReference type="ARBA" id="ARBA00004826"/>
    </source>
</evidence>
<dbReference type="EC" id="5.3.3.2" evidence="3 10"/>
<name>A0A0F6TD48_9CORY</name>
<organism evidence="13 15">
    <name type="scientific">Corynebacterium kutscheri</name>
    <dbReference type="NCBI Taxonomy" id="35755"/>
    <lineage>
        <taxon>Bacteria</taxon>
        <taxon>Bacillati</taxon>
        <taxon>Actinomycetota</taxon>
        <taxon>Actinomycetes</taxon>
        <taxon>Mycobacteriales</taxon>
        <taxon>Corynebacteriaceae</taxon>
        <taxon>Corynebacterium</taxon>
    </lineage>
</organism>
<feature type="active site" evidence="10 11">
    <location>
        <position position="119"/>
    </location>
</feature>
<dbReference type="Gene3D" id="3.90.79.10">
    <property type="entry name" value="Nucleoside Triphosphate Pyrophosphohydrolase"/>
    <property type="match status" value="1"/>
</dbReference>
<dbReference type="PROSITE" id="PS51462">
    <property type="entry name" value="NUDIX"/>
    <property type="match status" value="1"/>
</dbReference>
<dbReference type="InterPro" id="IPR056375">
    <property type="entry name" value="Idi_bact"/>
</dbReference>
<evidence type="ECO:0000256" key="7">
    <source>
        <dbReference type="ARBA" id="ARBA00023211"/>
    </source>
</evidence>
<dbReference type="AlphaFoldDB" id="A0A0F6TD48"/>
<feature type="domain" description="Nudix hydrolase" evidence="12">
    <location>
        <begin position="30"/>
        <end position="168"/>
    </location>
</feature>
<dbReference type="SUPFAM" id="SSF55811">
    <property type="entry name" value="Nudix"/>
    <property type="match status" value="1"/>
</dbReference>
<dbReference type="Pfam" id="PF00293">
    <property type="entry name" value="NUDIX"/>
    <property type="match status" value="1"/>
</dbReference>
<feature type="active site" evidence="10 11">
    <location>
        <position position="67"/>
    </location>
</feature>
<dbReference type="GO" id="GO:0050992">
    <property type="term" value="P:dimethylallyl diphosphate biosynthetic process"/>
    <property type="evidence" value="ECO:0007669"/>
    <property type="project" value="UniProtKB-UniRule"/>
</dbReference>
<dbReference type="Proteomes" id="UP000271380">
    <property type="component" value="Chromosome"/>
</dbReference>
<keyword evidence="8 10" id="KW-0414">Isoprene biosynthesis</keyword>
<dbReference type="EMBL" id="LR134377">
    <property type="protein sequence ID" value="VEH06757.1"/>
    <property type="molecule type" value="Genomic_DNA"/>
</dbReference>
<dbReference type="InterPro" id="IPR011876">
    <property type="entry name" value="IsopentenylPP_isomerase_typ1"/>
</dbReference>
<evidence type="ECO:0000256" key="2">
    <source>
        <dbReference type="ARBA" id="ARBA00007579"/>
    </source>
</evidence>
<feature type="binding site" evidence="10">
    <location>
        <position position="25"/>
    </location>
    <ligand>
        <name>Mn(2+)</name>
        <dbReference type="ChEBI" id="CHEBI:29035"/>
    </ligand>
</feature>
<dbReference type="PANTHER" id="PTHR10885:SF0">
    <property type="entry name" value="ISOPENTENYL-DIPHOSPHATE DELTA-ISOMERASE"/>
    <property type="match status" value="1"/>
</dbReference>
<feature type="binding site" evidence="10">
    <location>
        <position position="69"/>
    </location>
    <ligand>
        <name>Mn(2+)</name>
        <dbReference type="ChEBI" id="CHEBI:29035"/>
    </ligand>
</feature>
<dbReference type="RefSeq" id="WP_046439049.1">
    <property type="nucleotide sequence ID" value="NZ_CP011312.1"/>
</dbReference>
<evidence type="ECO:0000256" key="9">
    <source>
        <dbReference type="ARBA" id="ARBA00023235"/>
    </source>
</evidence>
<comment type="function">
    <text evidence="10">Catalyzes the 1,3-allylic rearrangement of the homoallylic substrate isopentenyl (IPP) to its highly electrophilic allylic isomer, dimethylallyl diphosphate (DMAPP).</text>
</comment>